<dbReference type="OrthoDB" id="5514977at2"/>
<feature type="transmembrane region" description="Helical" evidence="2">
    <location>
        <begin position="12"/>
        <end position="31"/>
    </location>
</feature>
<proteinExistence type="predicted"/>
<protein>
    <submittedName>
        <fullName evidence="3">Uncharacterized protein</fullName>
    </submittedName>
</protein>
<dbReference type="EMBL" id="BMKB01000001">
    <property type="protein sequence ID" value="GGA41505.1"/>
    <property type="molecule type" value="Genomic_DNA"/>
</dbReference>
<keyword evidence="2" id="KW-1133">Transmembrane helix</keyword>
<keyword evidence="2" id="KW-0812">Transmembrane</keyword>
<organism evidence="3 4">
    <name type="scientific">Pelagibacterium lentulum</name>
    <dbReference type="NCBI Taxonomy" id="2029865"/>
    <lineage>
        <taxon>Bacteria</taxon>
        <taxon>Pseudomonadati</taxon>
        <taxon>Pseudomonadota</taxon>
        <taxon>Alphaproteobacteria</taxon>
        <taxon>Hyphomicrobiales</taxon>
        <taxon>Devosiaceae</taxon>
        <taxon>Pelagibacterium</taxon>
    </lineage>
</organism>
<evidence type="ECO:0000256" key="2">
    <source>
        <dbReference type="SAM" id="Phobius"/>
    </source>
</evidence>
<gene>
    <name evidence="3" type="ORF">GCM10011499_08930</name>
</gene>
<feature type="region of interest" description="Disordered" evidence="1">
    <location>
        <begin position="132"/>
        <end position="154"/>
    </location>
</feature>
<dbReference type="AlphaFoldDB" id="A0A916RAG5"/>
<evidence type="ECO:0000313" key="4">
    <source>
        <dbReference type="Proteomes" id="UP000596977"/>
    </source>
</evidence>
<name>A0A916RAG5_9HYPH</name>
<comment type="caution">
    <text evidence="3">The sequence shown here is derived from an EMBL/GenBank/DDBJ whole genome shotgun (WGS) entry which is preliminary data.</text>
</comment>
<accession>A0A916RAG5</accession>
<reference evidence="3 4" key="1">
    <citation type="journal article" date="2014" name="Int. J. Syst. Evol. Microbiol.">
        <title>Complete genome sequence of Corynebacterium casei LMG S-19264T (=DSM 44701T), isolated from a smear-ripened cheese.</title>
        <authorList>
            <consortium name="US DOE Joint Genome Institute (JGI-PGF)"/>
            <person name="Walter F."/>
            <person name="Albersmeier A."/>
            <person name="Kalinowski J."/>
            <person name="Ruckert C."/>
        </authorList>
    </citation>
    <scope>NUCLEOTIDE SEQUENCE [LARGE SCALE GENOMIC DNA]</scope>
    <source>
        <strain evidence="3 4">CGMCC 1.15896</strain>
    </source>
</reference>
<dbReference type="RefSeq" id="WP_127073104.1">
    <property type="nucleotide sequence ID" value="NZ_BMKB01000001.1"/>
</dbReference>
<evidence type="ECO:0000313" key="3">
    <source>
        <dbReference type="EMBL" id="GGA41505.1"/>
    </source>
</evidence>
<dbReference type="Proteomes" id="UP000596977">
    <property type="component" value="Unassembled WGS sequence"/>
</dbReference>
<keyword evidence="2" id="KW-0472">Membrane</keyword>
<keyword evidence="4" id="KW-1185">Reference proteome</keyword>
<evidence type="ECO:0000256" key="1">
    <source>
        <dbReference type="SAM" id="MobiDB-lite"/>
    </source>
</evidence>
<sequence>MNIPVWIKPAAYGAAIGGVVVAIVGFSWGGWVSGGSALASANAAALQSRTDLASAICVQNFMADENARANLNELKALRDNQQRTYLEEGTWAIMPDQDAVTRDTAILCARMLSALEPEELPVVENQEVVEPGIVIDPEESSAPLDAEPAIEDPA</sequence>